<dbReference type="EMBL" id="FLQX01000095">
    <property type="protein sequence ID" value="SBT05293.1"/>
    <property type="molecule type" value="Genomic_DNA"/>
</dbReference>
<name>A0A1A8XMW9_9PROT</name>
<accession>A0A1A8XMW9</accession>
<dbReference type="Proteomes" id="UP000199169">
    <property type="component" value="Unassembled WGS sequence"/>
</dbReference>
<proteinExistence type="predicted"/>
<organism evidence="1 2">
    <name type="scientific">Candidatus Accumulibacter aalborgensis</name>
    <dbReference type="NCBI Taxonomy" id="1860102"/>
    <lineage>
        <taxon>Bacteria</taxon>
        <taxon>Pseudomonadati</taxon>
        <taxon>Pseudomonadota</taxon>
        <taxon>Betaproteobacteria</taxon>
        <taxon>Candidatus Accumulibacter</taxon>
    </lineage>
</organism>
<evidence type="ECO:0000313" key="2">
    <source>
        <dbReference type="Proteomes" id="UP000199169"/>
    </source>
</evidence>
<protein>
    <submittedName>
        <fullName evidence="1">Uncharacterized protein</fullName>
    </submittedName>
</protein>
<dbReference type="RefSeq" id="WP_186406545.1">
    <property type="nucleotide sequence ID" value="NZ_FLQX01000095.1"/>
</dbReference>
<evidence type="ECO:0000313" key="1">
    <source>
        <dbReference type="EMBL" id="SBT05293.1"/>
    </source>
</evidence>
<gene>
    <name evidence="1" type="ORF">ACCAA_200061</name>
</gene>
<keyword evidence="2" id="KW-1185">Reference proteome</keyword>
<dbReference type="AlphaFoldDB" id="A0A1A8XMW9"/>
<reference evidence="1 2" key="1">
    <citation type="submission" date="2016-06" db="EMBL/GenBank/DDBJ databases">
        <authorList>
            <person name="Kjaerup R.B."/>
            <person name="Dalgaard T.S."/>
            <person name="Juul-Madsen H.R."/>
        </authorList>
    </citation>
    <scope>NUCLEOTIDE SEQUENCE [LARGE SCALE GENOMIC DNA]</scope>
    <source>
        <strain evidence="1">3</strain>
    </source>
</reference>
<dbReference type="STRING" id="1860102.ACCAA_200061"/>
<sequence length="70" mass="7488">MSAALTPPNRSQLPDADMQAVPVALARAAQRAREIAIHTGTPLVVTRDGRLIEVVQPELAKPMDGVSPKY</sequence>